<organism evidence="2 3">
    <name type="scientific">Polyangium mundeleinium</name>
    <dbReference type="NCBI Taxonomy" id="2995306"/>
    <lineage>
        <taxon>Bacteria</taxon>
        <taxon>Pseudomonadati</taxon>
        <taxon>Myxococcota</taxon>
        <taxon>Polyangia</taxon>
        <taxon>Polyangiales</taxon>
        <taxon>Polyangiaceae</taxon>
        <taxon>Polyangium</taxon>
    </lineage>
</organism>
<protein>
    <submittedName>
        <fullName evidence="2">Uncharacterized protein</fullName>
    </submittedName>
</protein>
<reference evidence="2 3" key="1">
    <citation type="submission" date="2022-11" db="EMBL/GenBank/DDBJ databases">
        <title>Minimal conservation of predation-associated metabolite biosynthetic gene clusters underscores biosynthetic potential of Myxococcota including descriptions for ten novel species: Archangium lansinium sp. nov., Myxococcus landrumus sp. nov., Nannocystis bai.</title>
        <authorList>
            <person name="Ahearne A."/>
            <person name="Stevens C."/>
            <person name="Dowd S."/>
        </authorList>
    </citation>
    <scope>NUCLEOTIDE SEQUENCE [LARGE SCALE GENOMIC DNA]</scope>
    <source>
        <strain evidence="2 3">RJM3</strain>
    </source>
</reference>
<name>A0ABT5F1D9_9BACT</name>
<evidence type="ECO:0000313" key="3">
    <source>
        <dbReference type="Proteomes" id="UP001221411"/>
    </source>
</evidence>
<dbReference type="Proteomes" id="UP001221411">
    <property type="component" value="Unassembled WGS sequence"/>
</dbReference>
<proteinExistence type="predicted"/>
<gene>
    <name evidence="2" type="ORF">POL67_41445</name>
</gene>
<comment type="caution">
    <text evidence="2">The sequence shown here is derived from an EMBL/GenBank/DDBJ whole genome shotgun (WGS) entry which is preliminary data.</text>
</comment>
<evidence type="ECO:0000313" key="2">
    <source>
        <dbReference type="EMBL" id="MDC0747870.1"/>
    </source>
</evidence>
<evidence type="ECO:0000256" key="1">
    <source>
        <dbReference type="SAM" id="MobiDB-lite"/>
    </source>
</evidence>
<dbReference type="RefSeq" id="WP_271926578.1">
    <property type="nucleotide sequence ID" value="NZ_JAQNDO010000001.1"/>
</dbReference>
<sequence>MREALDELPRGLDLRPSARGDDGLEALGEQRACDPAPPPAVRDLRGAGRRAERLIHTMLGESHPGPRPEHRGAQGEALAVLRGELVVERLEAVGDRGGLGAMAKAGHELDAILETNGRRDIDTILAHGRLPGPKAR</sequence>
<keyword evidence="3" id="KW-1185">Reference proteome</keyword>
<dbReference type="EMBL" id="JAQNDO010000001">
    <property type="protein sequence ID" value="MDC0747870.1"/>
    <property type="molecule type" value="Genomic_DNA"/>
</dbReference>
<feature type="region of interest" description="Disordered" evidence="1">
    <location>
        <begin position="1"/>
        <end position="22"/>
    </location>
</feature>
<accession>A0ABT5F1D9</accession>